<protein>
    <recommendedName>
        <fullName evidence="3">indole-3-glycerol-phosphate synthase</fullName>
        <ecNumber evidence="3">4.1.1.48</ecNumber>
    </recommendedName>
</protein>
<organism evidence="10 11">
    <name type="scientific">Fragilariopsis cylindrus CCMP1102</name>
    <dbReference type="NCBI Taxonomy" id="635003"/>
    <lineage>
        <taxon>Eukaryota</taxon>
        <taxon>Sar</taxon>
        <taxon>Stramenopiles</taxon>
        <taxon>Ochrophyta</taxon>
        <taxon>Bacillariophyta</taxon>
        <taxon>Bacillariophyceae</taxon>
        <taxon>Bacillariophycidae</taxon>
        <taxon>Bacillariales</taxon>
        <taxon>Bacillariaceae</taxon>
        <taxon>Fragilariopsis</taxon>
    </lineage>
</organism>
<dbReference type="InterPro" id="IPR013798">
    <property type="entry name" value="Indole-3-glycerol_P_synth_dom"/>
</dbReference>
<keyword evidence="4" id="KW-0028">Amino-acid biosynthesis</keyword>
<dbReference type="KEGG" id="fcy:FRACYDRAFT_152224"/>
<dbReference type="Gene3D" id="3.20.20.70">
    <property type="entry name" value="Aldolase class I"/>
    <property type="match status" value="1"/>
</dbReference>
<dbReference type="InterPro" id="IPR011060">
    <property type="entry name" value="RibuloseP-bd_barrel"/>
</dbReference>
<dbReference type="UniPathway" id="UPA00035">
    <property type="reaction ID" value="UER00043"/>
</dbReference>
<dbReference type="Proteomes" id="UP000095751">
    <property type="component" value="Unassembled WGS sequence"/>
</dbReference>
<evidence type="ECO:0000256" key="8">
    <source>
        <dbReference type="ARBA" id="ARBA00023239"/>
    </source>
</evidence>
<dbReference type="Pfam" id="PF00218">
    <property type="entry name" value="IGPS"/>
    <property type="match status" value="1"/>
</dbReference>
<keyword evidence="8" id="KW-0456">Lyase</keyword>
<sequence length="223" mass="24431">VSTVEWSVAENMAKPTSILEGFMWDKETEVDRFRERVPLANLLSQWKTSLVEQSIPKPRDWIGPIKEGAAKNGFVIVPECKRSEPISGSLRKRYNVQKLVEDFTTKGARAISINCDGILFGGSLDDLKTALESCSADDGVVLPPILASDLLLYPYQLYKMRLAGADAVNLVVGALENKDLVYLTKIASSLKMQSLLMVTSTTQVKNLDVLAANSIGGLIVSNR</sequence>
<evidence type="ECO:0000259" key="9">
    <source>
        <dbReference type="Pfam" id="PF00218"/>
    </source>
</evidence>
<evidence type="ECO:0000256" key="2">
    <source>
        <dbReference type="ARBA" id="ARBA00004696"/>
    </source>
</evidence>
<dbReference type="EMBL" id="KV784361">
    <property type="protein sequence ID" value="OEU13672.1"/>
    <property type="molecule type" value="Genomic_DNA"/>
</dbReference>
<gene>
    <name evidence="10" type="ORF">FRACYDRAFT_152224</name>
</gene>
<proteinExistence type="predicted"/>
<dbReference type="InParanoid" id="A0A1E7F669"/>
<keyword evidence="7" id="KW-0057">Aromatic amino acid biosynthesis</keyword>
<name>A0A1E7F669_9STRA</name>
<dbReference type="GO" id="GO:0004425">
    <property type="term" value="F:indole-3-glycerol-phosphate synthase activity"/>
    <property type="evidence" value="ECO:0007669"/>
    <property type="project" value="UniProtKB-EC"/>
</dbReference>
<keyword evidence="5" id="KW-0210">Decarboxylase</keyword>
<evidence type="ECO:0000256" key="1">
    <source>
        <dbReference type="ARBA" id="ARBA00001633"/>
    </source>
</evidence>
<evidence type="ECO:0000256" key="3">
    <source>
        <dbReference type="ARBA" id="ARBA00012362"/>
    </source>
</evidence>
<dbReference type="SUPFAM" id="SSF51366">
    <property type="entry name" value="Ribulose-phoshate binding barrel"/>
    <property type="match status" value="1"/>
</dbReference>
<dbReference type="GO" id="GO:0004640">
    <property type="term" value="F:phosphoribosylanthranilate isomerase activity"/>
    <property type="evidence" value="ECO:0007669"/>
    <property type="project" value="TreeGrafter"/>
</dbReference>
<dbReference type="GO" id="GO:0000162">
    <property type="term" value="P:L-tryptophan biosynthetic process"/>
    <property type="evidence" value="ECO:0007669"/>
    <property type="project" value="UniProtKB-UniPathway"/>
</dbReference>
<comment type="pathway">
    <text evidence="2">Amino-acid biosynthesis; L-tryptophan biosynthesis; L-tryptophan from chorismate: step 4/5.</text>
</comment>
<evidence type="ECO:0000256" key="7">
    <source>
        <dbReference type="ARBA" id="ARBA00023141"/>
    </source>
</evidence>
<keyword evidence="6" id="KW-0822">Tryptophan biosynthesis</keyword>
<dbReference type="AlphaFoldDB" id="A0A1E7F669"/>
<dbReference type="InterPro" id="IPR045186">
    <property type="entry name" value="Indole-3-glycerol_P_synth"/>
</dbReference>
<dbReference type="PANTHER" id="PTHR22854">
    <property type="entry name" value="TRYPTOPHAN BIOSYNTHESIS PROTEIN"/>
    <property type="match status" value="1"/>
</dbReference>
<reference evidence="10 11" key="1">
    <citation type="submission" date="2016-09" db="EMBL/GenBank/DDBJ databases">
        <title>Extensive genetic diversity and differential bi-allelic expression allows diatom success in the polar Southern Ocean.</title>
        <authorList>
            <consortium name="DOE Joint Genome Institute"/>
            <person name="Mock T."/>
            <person name="Otillar R.P."/>
            <person name="Strauss J."/>
            <person name="Dupont C."/>
            <person name="Frickenhaus S."/>
            <person name="Maumus F."/>
            <person name="Mcmullan M."/>
            <person name="Sanges R."/>
            <person name="Schmutz J."/>
            <person name="Toseland A."/>
            <person name="Valas R."/>
            <person name="Veluchamy A."/>
            <person name="Ward B.J."/>
            <person name="Allen A."/>
            <person name="Barry K."/>
            <person name="Falciatore A."/>
            <person name="Ferrante M."/>
            <person name="Fortunato A.E."/>
            <person name="Gloeckner G."/>
            <person name="Gruber A."/>
            <person name="Hipkin R."/>
            <person name="Janech M."/>
            <person name="Kroth P."/>
            <person name="Leese F."/>
            <person name="Lindquist E."/>
            <person name="Lyon B.R."/>
            <person name="Martin J."/>
            <person name="Mayer C."/>
            <person name="Parker M."/>
            <person name="Quesneville H."/>
            <person name="Raymond J."/>
            <person name="Uhlig C."/>
            <person name="Valentin K.U."/>
            <person name="Worden A.Z."/>
            <person name="Armbrust E.V."/>
            <person name="Bowler C."/>
            <person name="Green B."/>
            <person name="Moulton V."/>
            <person name="Van Oosterhout C."/>
            <person name="Grigoriev I."/>
        </authorList>
    </citation>
    <scope>NUCLEOTIDE SEQUENCE [LARGE SCALE GENOMIC DNA]</scope>
    <source>
        <strain evidence="10 11">CCMP1102</strain>
    </source>
</reference>
<feature type="non-terminal residue" evidence="10">
    <location>
        <position position="223"/>
    </location>
</feature>
<keyword evidence="11" id="KW-1185">Reference proteome</keyword>
<dbReference type="PANTHER" id="PTHR22854:SF2">
    <property type="entry name" value="INDOLE-3-GLYCEROL-PHOSPHATE SYNTHASE"/>
    <property type="match status" value="1"/>
</dbReference>
<evidence type="ECO:0000313" key="10">
    <source>
        <dbReference type="EMBL" id="OEU13672.1"/>
    </source>
</evidence>
<feature type="non-terminal residue" evidence="10">
    <location>
        <position position="1"/>
    </location>
</feature>
<accession>A0A1E7F669</accession>
<evidence type="ECO:0000256" key="4">
    <source>
        <dbReference type="ARBA" id="ARBA00022605"/>
    </source>
</evidence>
<feature type="domain" description="Indole-3-glycerol phosphate synthase" evidence="9">
    <location>
        <begin position="22"/>
        <end position="216"/>
    </location>
</feature>
<dbReference type="OrthoDB" id="524799at2759"/>
<dbReference type="EC" id="4.1.1.48" evidence="3"/>
<comment type="catalytic activity">
    <reaction evidence="1">
        <text>1-(2-carboxyphenylamino)-1-deoxy-D-ribulose 5-phosphate + H(+) = (1S,2R)-1-C-(indol-3-yl)glycerol 3-phosphate + CO2 + H2O</text>
        <dbReference type="Rhea" id="RHEA:23476"/>
        <dbReference type="ChEBI" id="CHEBI:15377"/>
        <dbReference type="ChEBI" id="CHEBI:15378"/>
        <dbReference type="ChEBI" id="CHEBI:16526"/>
        <dbReference type="ChEBI" id="CHEBI:58613"/>
        <dbReference type="ChEBI" id="CHEBI:58866"/>
        <dbReference type="EC" id="4.1.1.48"/>
    </reaction>
</comment>
<dbReference type="InterPro" id="IPR013785">
    <property type="entry name" value="Aldolase_TIM"/>
</dbReference>
<evidence type="ECO:0000256" key="6">
    <source>
        <dbReference type="ARBA" id="ARBA00022822"/>
    </source>
</evidence>
<evidence type="ECO:0000313" key="11">
    <source>
        <dbReference type="Proteomes" id="UP000095751"/>
    </source>
</evidence>
<evidence type="ECO:0000256" key="5">
    <source>
        <dbReference type="ARBA" id="ARBA00022793"/>
    </source>
</evidence>